<dbReference type="EMBL" id="CP155447">
    <property type="protein sequence ID" value="XBH01187.1"/>
    <property type="molecule type" value="Genomic_DNA"/>
</dbReference>
<dbReference type="Pfam" id="PF08281">
    <property type="entry name" value="Sigma70_r4_2"/>
    <property type="match status" value="1"/>
</dbReference>
<keyword evidence="2" id="KW-0805">Transcription regulation</keyword>
<dbReference type="InterPro" id="IPR007627">
    <property type="entry name" value="RNA_pol_sigma70_r2"/>
</dbReference>
<keyword evidence="3" id="KW-0731">Sigma factor</keyword>
<feature type="domain" description="RNA polymerase sigma-70 region 2" evidence="5">
    <location>
        <begin position="51"/>
        <end position="112"/>
    </location>
</feature>
<proteinExistence type="inferred from homology"/>
<dbReference type="InterPro" id="IPR013249">
    <property type="entry name" value="RNA_pol_sigma70_r4_t2"/>
</dbReference>
<dbReference type="AlphaFoldDB" id="A0AAU7C890"/>
<evidence type="ECO:0000256" key="2">
    <source>
        <dbReference type="ARBA" id="ARBA00023015"/>
    </source>
</evidence>
<dbReference type="Pfam" id="PF04542">
    <property type="entry name" value="Sigma70_r2"/>
    <property type="match status" value="1"/>
</dbReference>
<accession>A0AAU7C890</accession>
<dbReference type="Gene3D" id="1.10.1740.10">
    <property type="match status" value="1"/>
</dbReference>
<protein>
    <submittedName>
        <fullName evidence="7">Sigma-70 family RNA polymerase sigma factor</fullName>
    </submittedName>
</protein>
<dbReference type="PANTHER" id="PTHR43133:SF51">
    <property type="entry name" value="RNA POLYMERASE SIGMA FACTOR"/>
    <property type="match status" value="1"/>
</dbReference>
<reference evidence="7" key="1">
    <citation type="submission" date="2024-05" db="EMBL/GenBank/DDBJ databases">
        <title>Planctomycetes of the genus Singulisphaera possess chitinolytic capabilities.</title>
        <authorList>
            <person name="Ivanova A."/>
        </authorList>
    </citation>
    <scope>NUCLEOTIDE SEQUENCE</scope>
    <source>
        <strain evidence="7">Ch08T</strain>
    </source>
</reference>
<dbReference type="InterPro" id="IPR039425">
    <property type="entry name" value="RNA_pol_sigma-70-like"/>
</dbReference>
<dbReference type="InterPro" id="IPR036388">
    <property type="entry name" value="WH-like_DNA-bd_sf"/>
</dbReference>
<sequence length="571" mass="62627">MANDTTTAGLRHLSTLFSAGTTSGLSDAQLLERIKTATRAARTAEAAFETLIARHGPMVLGVCRRALCDPRDVEDAFQATFLVLVRKSAVVQVDDTLGRWLYGVARRVAHRARVLAEKRRARETSSSTWEPSLPAPDAERGELLAALDDELGRLPEKYRVPVLLCDLEGLTHTEAASRLQWPVGTVKGRLAQARSLLRGRLTRRGLAPNALLLGSVIKAEARLVVPARLAAQTLRSALPFAIGGQTAATLASATVVALSQGALRAMFLSKLKMVAIGLLASLGVTVGAGVLAEAGHRDTWETSDQGIEADAATDRLSRTAGEPRPANAVAIVSDVESETKIITLAPNGADLRHGDVVCQLDSAPLKERRAKQAIATAKARAAYQKAVRRREAAELAVIEYKVGIYPQDLETVNDEISLAEAERKRAEDRLEWSRKMHAKGYVSKDQNTADTILLQQKIFTYEKSTTKKDLLQKFTYSKAVKALKSELEQARSEERIRELDWRREKDQQAKIENQIEHCRIITPVTGKVQYARWPVPGVDGQFATVEIGTPVRWAQLLLWIIPSDRGTVRSR</sequence>
<evidence type="ECO:0000259" key="5">
    <source>
        <dbReference type="Pfam" id="PF04542"/>
    </source>
</evidence>
<dbReference type="SUPFAM" id="SSF88946">
    <property type="entry name" value="Sigma2 domain of RNA polymerase sigma factors"/>
    <property type="match status" value="1"/>
</dbReference>
<dbReference type="InterPro" id="IPR013324">
    <property type="entry name" value="RNA_pol_sigma_r3/r4-like"/>
</dbReference>
<dbReference type="RefSeq" id="WP_406693878.1">
    <property type="nucleotide sequence ID" value="NZ_CP155447.1"/>
</dbReference>
<dbReference type="InterPro" id="IPR013325">
    <property type="entry name" value="RNA_pol_sigma_r2"/>
</dbReference>
<organism evidence="7">
    <name type="scientific">Singulisphaera sp. Ch08</name>
    <dbReference type="NCBI Taxonomy" id="3120278"/>
    <lineage>
        <taxon>Bacteria</taxon>
        <taxon>Pseudomonadati</taxon>
        <taxon>Planctomycetota</taxon>
        <taxon>Planctomycetia</taxon>
        <taxon>Isosphaerales</taxon>
        <taxon>Isosphaeraceae</taxon>
        <taxon>Singulisphaera</taxon>
    </lineage>
</organism>
<evidence type="ECO:0000313" key="7">
    <source>
        <dbReference type="EMBL" id="XBH01187.1"/>
    </source>
</evidence>
<comment type="similarity">
    <text evidence="1">Belongs to the sigma-70 factor family. ECF subfamily.</text>
</comment>
<dbReference type="SUPFAM" id="SSF88659">
    <property type="entry name" value="Sigma3 and sigma4 domains of RNA polymerase sigma factors"/>
    <property type="match status" value="1"/>
</dbReference>
<dbReference type="PANTHER" id="PTHR43133">
    <property type="entry name" value="RNA POLYMERASE ECF-TYPE SIGMA FACTO"/>
    <property type="match status" value="1"/>
</dbReference>
<name>A0AAU7C890_9BACT</name>
<dbReference type="CDD" id="cd06171">
    <property type="entry name" value="Sigma70_r4"/>
    <property type="match status" value="1"/>
</dbReference>
<dbReference type="GO" id="GO:0003677">
    <property type="term" value="F:DNA binding"/>
    <property type="evidence" value="ECO:0007669"/>
    <property type="project" value="InterPro"/>
</dbReference>
<evidence type="ECO:0000256" key="1">
    <source>
        <dbReference type="ARBA" id="ARBA00010641"/>
    </source>
</evidence>
<dbReference type="InterPro" id="IPR014284">
    <property type="entry name" value="RNA_pol_sigma-70_dom"/>
</dbReference>
<feature type="domain" description="RNA polymerase sigma factor 70 region 4 type 2" evidence="6">
    <location>
        <begin position="145"/>
        <end position="196"/>
    </location>
</feature>
<dbReference type="GO" id="GO:0006352">
    <property type="term" value="P:DNA-templated transcription initiation"/>
    <property type="evidence" value="ECO:0007669"/>
    <property type="project" value="InterPro"/>
</dbReference>
<dbReference type="GO" id="GO:0016987">
    <property type="term" value="F:sigma factor activity"/>
    <property type="evidence" value="ECO:0007669"/>
    <property type="project" value="UniProtKB-KW"/>
</dbReference>
<evidence type="ECO:0000256" key="4">
    <source>
        <dbReference type="ARBA" id="ARBA00023163"/>
    </source>
</evidence>
<gene>
    <name evidence="7" type="ORF">V5E97_22845</name>
</gene>
<keyword evidence="4" id="KW-0804">Transcription</keyword>
<dbReference type="NCBIfam" id="TIGR02937">
    <property type="entry name" value="sigma70-ECF"/>
    <property type="match status" value="1"/>
</dbReference>
<evidence type="ECO:0000256" key="3">
    <source>
        <dbReference type="ARBA" id="ARBA00023082"/>
    </source>
</evidence>
<evidence type="ECO:0000259" key="6">
    <source>
        <dbReference type="Pfam" id="PF08281"/>
    </source>
</evidence>
<dbReference type="Gene3D" id="1.10.10.10">
    <property type="entry name" value="Winged helix-like DNA-binding domain superfamily/Winged helix DNA-binding domain"/>
    <property type="match status" value="1"/>
</dbReference>